<reference evidence="1 2" key="1">
    <citation type="submission" date="2017-12" db="EMBL/GenBank/DDBJ databases">
        <title>Comparative genomics of Botrytis spp.</title>
        <authorList>
            <person name="Valero-Jimenez C.A."/>
            <person name="Tapia P."/>
            <person name="Veloso J."/>
            <person name="Silva-Moreno E."/>
            <person name="Staats M."/>
            <person name="Valdes J.H."/>
            <person name="Van Kan J.A.L."/>
        </authorList>
    </citation>
    <scope>NUCLEOTIDE SEQUENCE [LARGE SCALE GENOMIC DNA]</scope>
    <source>
        <strain evidence="1 2">Bp0003</strain>
    </source>
</reference>
<accession>A0A4Z1FUN6</accession>
<comment type="caution">
    <text evidence="1">The sequence shown here is derived from an EMBL/GenBank/DDBJ whole genome shotgun (WGS) entry which is preliminary data.</text>
</comment>
<protein>
    <recommendedName>
        <fullName evidence="3">F-box domain-containing protein</fullName>
    </recommendedName>
</protein>
<evidence type="ECO:0008006" key="3">
    <source>
        <dbReference type="Google" id="ProtNLM"/>
    </source>
</evidence>
<dbReference type="EMBL" id="PQXI01000049">
    <property type="protein sequence ID" value="TGO27010.1"/>
    <property type="molecule type" value="Genomic_DNA"/>
</dbReference>
<evidence type="ECO:0000313" key="1">
    <source>
        <dbReference type="EMBL" id="TGO27010.1"/>
    </source>
</evidence>
<dbReference type="Proteomes" id="UP000297910">
    <property type="component" value="Unassembled WGS sequence"/>
</dbReference>
<evidence type="ECO:0000313" key="2">
    <source>
        <dbReference type="Proteomes" id="UP000297910"/>
    </source>
</evidence>
<keyword evidence="2" id="KW-1185">Reference proteome</keyword>
<gene>
    <name evidence="1" type="ORF">BPAE_0049g00370</name>
</gene>
<organism evidence="1 2">
    <name type="scientific">Botrytis paeoniae</name>
    <dbReference type="NCBI Taxonomy" id="278948"/>
    <lineage>
        <taxon>Eukaryota</taxon>
        <taxon>Fungi</taxon>
        <taxon>Dikarya</taxon>
        <taxon>Ascomycota</taxon>
        <taxon>Pezizomycotina</taxon>
        <taxon>Leotiomycetes</taxon>
        <taxon>Helotiales</taxon>
        <taxon>Sclerotiniaceae</taxon>
        <taxon>Botrytis</taxon>
    </lineage>
</organism>
<sequence length="486" mass="56477">MEIVPAFDQADPPPSLSTLPLEVRFKIFKNMLINPVLGELESILGNYQFQARDNGDIKYHLHPAILRVCRQNYEEGCEILYSQPFFLCYNRQLLNMGHSDEDKNTFTPLLRYGSSYRQKGLDCKEIKEITQLQGTRQEWELNPFQYFCDLVFGIPIRGLEVILRNLAGPEFGEELMEPRQTFIPLIILRNVGNLTIREATLDEFPPPRHYSSFAQGNSSLLLAYPEKSNLLDKKLSEMHRHVINFVLSFENFAPWKLELRNMGEDILAVAHGGNEPFRGREKSFNLNPYMTYHRSFLEKALRKAAKASQSFDSMKFKSIRADIVEHLQPQYNRIIDASRVLVAAIEKEKGRGGALDPDPPRGSFRTFEAARLVIFLEKYAAAFERDQDAMTEIAFRVDRRKIKSFRMDYPREMMLRRLGRAFEHERFDLFIDAFKDLLYDLQAQFSEIKQTWRDLFKSDTHGNTMCRAEYDSDSGSLDGMIDLTVR</sequence>
<proteinExistence type="predicted"/>
<dbReference type="AlphaFoldDB" id="A0A4Z1FUN6"/>
<name>A0A4Z1FUN6_9HELO</name>